<accession>A0AAW1SQT5</accession>
<reference evidence="1 2" key="1">
    <citation type="journal article" date="2024" name="Nat. Commun.">
        <title>Phylogenomics reveals the evolutionary origins of lichenization in chlorophyte algae.</title>
        <authorList>
            <person name="Puginier C."/>
            <person name="Libourel C."/>
            <person name="Otte J."/>
            <person name="Skaloud P."/>
            <person name="Haon M."/>
            <person name="Grisel S."/>
            <person name="Petersen M."/>
            <person name="Berrin J.G."/>
            <person name="Delaux P.M."/>
            <person name="Dal Grande F."/>
            <person name="Keller J."/>
        </authorList>
    </citation>
    <scope>NUCLEOTIDE SEQUENCE [LARGE SCALE GENOMIC DNA]</scope>
    <source>
        <strain evidence="1 2">SAG 2523</strain>
    </source>
</reference>
<evidence type="ECO:0000313" key="1">
    <source>
        <dbReference type="EMBL" id="KAK9855152.1"/>
    </source>
</evidence>
<dbReference type="EMBL" id="JALJOV010001071">
    <property type="protein sequence ID" value="KAK9855152.1"/>
    <property type="molecule type" value="Genomic_DNA"/>
</dbReference>
<gene>
    <name evidence="1" type="ORF">WJX84_004622</name>
</gene>
<protein>
    <submittedName>
        <fullName evidence="1">Uncharacterized protein</fullName>
    </submittedName>
</protein>
<name>A0AAW1SQT5_9CHLO</name>
<sequence>MSDVLTTDIGTGPRSVSASTAVYRILDVVRRSCRKARGRHHLGAAAAEDVGPNAGQGVAVARRALQALGDSDIPDEPSHAEDWEVAVKALSLARQAAGQAAKAAQLIGRGGQQEAAEAAEALGTETSEQAREALYAGFGAVARAVSGAGEQAKIAGHMAGANAYYLAATAATLSDMYYGQAAAAVGALMPQPADELEGSLGAS</sequence>
<dbReference type="AlphaFoldDB" id="A0AAW1SQT5"/>
<evidence type="ECO:0000313" key="2">
    <source>
        <dbReference type="Proteomes" id="UP001485043"/>
    </source>
</evidence>
<comment type="caution">
    <text evidence="1">The sequence shown here is derived from an EMBL/GenBank/DDBJ whole genome shotgun (WGS) entry which is preliminary data.</text>
</comment>
<keyword evidence="2" id="KW-1185">Reference proteome</keyword>
<proteinExistence type="predicted"/>
<organism evidence="1 2">
    <name type="scientific">Apatococcus fuscideae</name>
    <dbReference type="NCBI Taxonomy" id="2026836"/>
    <lineage>
        <taxon>Eukaryota</taxon>
        <taxon>Viridiplantae</taxon>
        <taxon>Chlorophyta</taxon>
        <taxon>core chlorophytes</taxon>
        <taxon>Trebouxiophyceae</taxon>
        <taxon>Chlorellales</taxon>
        <taxon>Chlorellaceae</taxon>
        <taxon>Apatococcus</taxon>
    </lineage>
</organism>
<dbReference type="Proteomes" id="UP001485043">
    <property type="component" value="Unassembled WGS sequence"/>
</dbReference>